<keyword evidence="1" id="KW-1133">Transmembrane helix</keyword>
<evidence type="ECO:0000256" key="1">
    <source>
        <dbReference type="SAM" id="Phobius"/>
    </source>
</evidence>
<dbReference type="GeneID" id="111251315"/>
<evidence type="ECO:0008006" key="4">
    <source>
        <dbReference type="Google" id="ProtNLM"/>
    </source>
</evidence>
<dbReference type="RefSeq" id="XP_022663515.1">
    <property type="nucleotide sequence ID" value="XM_022807780.1"/>
</dbReference>
<feature type="transmembrane region" description="Helical" evidence="1">
    <location>
        <begin position="968"/>
        <end position="987"/>
    </location>
</feature>
<evidence type="ECO:0000313" key="2">
    <source>
        <dbReference type="EnsemblMetazoa" id="XP_022663515"/>
    </source>
</evidence>
<dbReference type="SUPFAM" id="SSF81665">
    <property type="entry name" value="Calcium ATPase, transmembrane domain M"/>
    <property type="match status" value="1"/>
</dbReference>
<dbReference type="OrthoDB" id="5568754at2759"/>
<dbReference type="KEGG" id="vde:111251315"/>
<protein>
    <recommendedName>
        <fullName evidence="4">Cation-transporting P-type ATPase C-terminal domain-containing protein</fullName>
    </recommendedName>
</protein>
<dbReference type="FunCoup" id="A0A7M7MB76">
    <property type="interactions" value="143"/>
</dbReference>
<feature type="transmembrane region" description="Helical" evidence="1">
    <location>
        <begin position="278"/>
        <end position="296"/>
    </location>
</feature>
<feature type="transmembrane region" description="Helical" evidence="1">
    <location>
        <begin position="71"/>
        <end position="91"/>
    </location>
</feature>
<dbReference type="InterPro" id="IPR023298">
    <property type="entry name" value="ATPase_P-typ_TM_dom_sf"/>
</dbReference>
<keyword evidence="1" id="KW-0472">Membrane</keyword>
<name>A0A7M7MB76_VARDE</name>
<dbReference type="PANTHER" id="PTHR13219">
    <property type="entry name" value="TRANSMEMBRANE PROTEIN 94"/>
    <property type="match status" value="1"/>
</dbReference>
<dbReference type="AlphaFoldDB" id="A0A7M7MB76"/>
<dbReference type="GO" id="GO:0000166">
    <property type="term" value="F:nucleotide binding"/>
    <property type="evidence" value="ECO:0007669"/>
    <property type="project" value="InterPro"/>
</dbReference>
<dbReference type="InParanoid" id="A0A7M7MB76"/>
<keyword evidence="1" id="KW-0812">Transmembrane</keyword>
<keyword evidence="3" id="KW-1185">Reference proteome</keyword>
<dbReference type="Gene3D" id="1.20.1110.10">
    <property type="entry name" value="Calcium-transporting ATPase, transmembrane domain"/>
    <property type="match status" value="1"/>
</dbReference>
<feature type="transmembrane region" description="Helical" evidence="1">
    <location>
        <begin position="1122"/>
        <end position="1142"/>
    </location>
</feature>
<feature type="transmembrane region" description="Helical" evidence="1">
    <location>
        <begin position="46"/>
        <end position="65"/>
    </location>
</feature>
<feature type="transmembrane region" description="Helical" evidence="1">
    <location>
        <begin position="1008"/>
        <end position="1036"/>
    </location>
</feature>
<evidence type="ECO:0000313" key="3">
    <source>
        <dbReference type="Proteomes" id="UP000594260"/>
    </source>
</evidence>
<feature type="transmembrane region" description="Helical" evidence="1">
    <location>
        <begin position="1056"/>
        <end position="1079"/>
    </location>
</feature>
<dbReference type="InterPro" id="IPR023299">
    <property type="entry name" value="ATPase_P-typ_cyto_dom_N"/>
</dbReference>
<organism evidence="2 3">
    <name type="scientific">Varroa destructor</name>
    <name type="common">Honeybee mite</name>
    <dbReference type="NCBI Taxonomy" id="109461"/>
    <lineage>
        <taxon>Eukaryota</taxon>
        <taxon>Metazoa</taxon>
        <taxon>Ecdysozoa</taxon>
        <taxon>Arthropoda</taxon>
        <taxon>Chelicerata</taxon>
        <taxon>Arachnida</taxon>
        <taxon>Acari</taxon>
        <taxon>Parasitiformes</taxon>
        <taxon>Mesostigmata</taxon>
        <taxon>Gamasina</taxon>
        <taxon>Dermanyssoidea</taxon>
        <taxon>Varroidae</taxon>
        <taxon>Varroa</taxon>
    </lineage>
</organism>
<dbReference type="PANTHER" id="PTHR13219:SF6">
    <property type="entry name" value="TRANSMEMBRANE PROTEIN 94"/>
    <property type="match status" value="1"/>
</dbReference>
<dbReference type="Proteomes" id="UP000594260">
    <property type="component" value="Unplaced"/>
</dbReference>
<dbReference type="InterPro" id="IPR039720">
    <property type="entry name" value="TMEM94"/>
</dbReference>
<feature type="transmembrane region" description="Helical" evidence="1">
    <location>
        <begin position="1091"/>
        <end position="1110"/>
    </location>
</feature>
<reference evidence="2" key="1">
    <citation type="submission" date="2021-01" db="UniProtKB">
        <authorList>
            <consortium name="EnsemblMetazoa"/>
        </authorList>
    </citation>
    <scope>IDENTIFICATION</scope>
</reference>
<proteinExistence type="predicted"/>
<dbReference type="EnsemblMetazoa" id="XM_022807780">
    <property type="protein sequence ID" value="XP_022663515"/>
    <property type="gene ID" value="LOC111251315"/>
</dbReference>
<dbReference type="OMA" id="GCAMQTP"/>
<sequence length="1171" mass="132741">MMAGLSTQRALQVLSSEIKDAVAEFKSQLDNTTSFFGILRDSHNLLLFKWLGYTLLLVIAVLMAFLGHLLFTLLVMLSLLVHIMGGIYIAVQVKYELHNHLQNIMEQLEVLKANKFSYESLWQPVSPCISLQWTYRDGRLVNCPTQLIVKGDIIRMRPGQEAPGKCITLDKKTTLNPGEKYSPQNKTVVGMIDSCHLLVEGAPSRDFLMVETPYIKYLHLCLEKGLEPYRPNNFTRQQKVIMGHYMKRYLIPIVGILSLLVYATNCCALSRFDLVYMAITMSPIVFVLTCPLYWFVQFALGTAKILFYADSLAGLSERGEVQIQGIPWLSVVQKVLTQKHRFWHSGPFLEAFASATNLCCVDKKGILSWPNAIPEKVFFLKQMVPEAETEGEEKRRSLTLNAKAEVLDLTLRGSSNSIMFDDPKWTTFLQNLKPLGLGILLNNCDEETYEKYAAFFDHVNFESEEREMWVPVINKRCLCDLSRQMGFTSEAVACYEHVEQLYMFRHDEYDGGLRSNDNFNIPRLKMPFPNFSSSVVRDKFTGEFQMFSQGTADLILEHCTDYWDGHSICPLTDADRKCILDFYQRTSLTAYCTAFSYTPLGSCTDLVVPANTFIQVPTQICNSFNNHKGSLGSVPAVSHTFLKEVVHNVETCSKTFHNRICKQVFIGMVTLQYQARPTFVRLIEELDKACIRFVHFSKENELRSRGFSEKMGLESGWNCHISLLNEADYEDENTFITKPMRVKLKLNGHGMRCWSTPSVVASSMGCNKDPRNSFKLSLSPSPKEPDTCSEVSTAVQFDIANRAKLPKGIENMRAHIENVDNVPLLVSLFTDCTPSASREMLRIMQEYEQVLCVLGSSRNIENLQLFIQADCSISWTPLPPRICSTVPSSSHDLLLDVVSSLNSVPCVLRATADDELMVFQLVNEARHFVSQMQSSFQFVALCSVTLSLLHLCCHAFRLPLPLSPLTTFYLLVVVVPLIGLTLVCSPTDRDIMGAPNVDSLQVNRDTRLFCLASYFLKASFTVLTLLLCKALSILKYCVERGCDLRDILDELRQHDVAALQFFNLLLLTVHFVAISASSLNRKKLLWQHNPLLNVLWVCVCFTVLIGHSLSLLFCPDLNEISIVSWLVFAISPIFLVALSEGCKHHELKLIRRQEKRLRLHFMTKLGMNSPF</sequence>
<dbReference type="SUPFAM" id="SSF81660">
    <property type="entry name" value="Metal cation-transporting ATPase, ATP-binding domain N"/>
    <property type="match status" value="1"/>
</dbReference>
<accession>A0A7M7MB76</accession>